<organism evidence="1 2">
    <name type="scientific">Parasponia andersonii</name>
    <name type="common">Sponia andersonii</name>
    <dbReference type="NCBI Taxonomy" id="3476"/>
    <lineage>
        <taxon>Eukaryota</taxon>
        <taxon>Viridiplantae</taxon>
        <taxon>Streptophyta</taxon>
        <taxon>Embryophyta</taxon>
        <taxon>Tracheophyta</taxon>
        <taxon>Spermatophyta</taxon>
        <taxon>Magnoliopsida</taxon>
        <taxon>eudicotyledons</taxon>
        <taxon>Gunneridae</taxon>
        <taxon>Pentapetalae</taxon>
        <taxon>rosids</taxon>
        <taxon>fabids</taxon>
        <taxon>Rosales</taxon>
        <taxon>Cannabaceae</taxon>
        <taxon>Parasponia</taxon>
    </lineage>
</organism>
<protein>
    <submittedName>
        <fullName evidence="1">Uncharacterized protein</fullName>
    </submittedName>
</protein>
<reference evidence="2" key="1">
    <citation type="submission" date="2016-06" db="EMBL/GenBank/DDBJ databases">
        <title>Parallel loss of symbiosis genes in relatives of nitrogen-fixing non-legume Parasponia.</title>
        <authorList>
            <person name="Van Velzen R."/>
            <person name="Holmer R."/>
            <person name="Bu F."/>
            <person name="Rutten L."/>
            <person name="Van Zeijl A."/>
            <person name="Liu W."/>
            <person name="Santuari L."/>
            <person name="Cao Q."/>
            <person name="Sharma T."/>
            <person name="Shen D."/>
            <person name="Roswanjaya Y."/>
            <person name="Wardhani T."/>
            <person name="Kalhor M.S."/>
            <person name="Jansen J."/>
            <person name="Van den Hoogen J."/>
            <person name="Gungor B."/>
            <person name="Hartog M."/>
            <person name="Hontelez J."/>
            <person name="Verver J."/>
            <person name="Yang W.-C."/>
            <person name="Schijlen E."/>
            <person name="Repin R."/>
            <person name="Schilthuizen M."/>
            <person name="Schranz E."/>
            <person name="Heidstra R."/>
            <person name="Miyata K."/>
            <person name="Fedorova E."/>
            <person name="Kohlen W."/>
            <person name="Bisseling T."/>
            <person name="Smit S."/>
            <person name="Geurts R."/>
        </authorList>
    </citation>
    <scope>NUCLEOTIDE SEQUENCE [LARGE SCALE GENOMIC DNA]</scope>
    <source>
        <strain evidence="2">cv. WU1-14</strain>
    </source>
</reference>
<keyword evidence="2" id="KW-1185">Reference proteome</keyword>
<dbReference type="PANTHER" id="PTHR34996">
    <property type="entry name" value="OS06G0327400 PROTEIN"/>
    <property type="match status" value="1"/>
</dbReference>
<sequence>MSSTSQGSKVVDPSPFLFFDKREFRVYPIVLLVAVRCGGGELMSYNRISGRRIWHPSRGFRLKPRRLSVSVHWLRLRFFYFIRFCLSKWKFPYELMVKFLKKKQGKKSKIKNHNLILNGYGCRGDTRSYEPLNPFYSEAISDCLEFIKLSSASAAEDGNQLNS</sequence>
<dbReference type="OrthoDB" id="1716893at2759"/>
<dbReference type="PANTHER" id="PTHR34996:SF3">
    <property type="entry name" value="OS06G0327400 PROTEIN"/>
    <property type="match status" value="1"/>
</dbReference>
<proteinExistence type="predicted"/>
<evidence type="ECO:0000313" key="1">
    <source>
        <dbReference type="EMBL" id="PON34281.1"/>
    </source>
</evidence>
<accession>A0A2P5ACN7</accession>
<comment type="caution">
    <text evidence="1">The sequence shown here is derived from an EMBL/GenBank/DDBJ whole genome shotgun (WGS) entry which is preliminary data.</text>
</comment>
<dbReference type="Proteomes" id="UP000237105">
    <property type="component" value="Unassembled WGS sequence"/>
</dbReference>
<name>A0A2P5ACN7_PARAD</name>
<gene>
    <name evidence="1" type="ORF">PanWU01x14_345900</name>
</gene>
<evidence type="ECO:0000313" key="2">
    <source>
        <dbReference type="Proteomes" id="UP000237105"/>
    </source>
</evidence>
<dbReference type="EMBL" id="JXTB01000670">
    <property type="protein sequence ID" value="PON34281.1"/>
    <property type="molecule type" value="Genomic_DNA"/>
</dbReference>
<dbReference type="AlphaFoldDB" id="A0A2P5ACN7"/>